<dbReference type="Pfam" id="PF25583">
    <property type="entry name" value="WCX"/>
    <property type="match status" value="1"/>
</dbReference>
<keyword evidence="2" id="KW-0804">Transcription</keyword>
<dbReference type="Proteomes" id="UP001165092">
    <property type="component" value="Unassembled WGS sequence"/>
</dbReference>
<dbReference type="PROSITE" id="PS52050">
    <property type="entry name" value="WYL"/>
    <property type="match status" value="1"/>
</dbReference>
<feature type="domain" description="HTH deoR-type" evidence="3">
    <location>
        <begin position="2"/>
        <end position="57"/>
    </location>
</feature>
<dbReference type="PIRSF" id="PIRSF016838">
    <property type="entry name" value="PafC"/>
    <property type="match status" value="1"/>
</dbReference>
<comment type="caution">
    <text evidence="4">The sequence shown here is derived from an EMBL/GenBank/DDBJ whole genome shotgun (WGS) entry which is preliminary data.</text>
</comment>
<dbReference type="InterPro" id="IPR026881">
    <property type="entry name" value="WYL_dom"/>
</dbReference>
<protein>
    <submittedName>
        <fullName evidence="4">Transcriptional regulator</fullName>
    </submittedName>
</protein>
<dbReference type="Pfam" id="PF08279">
    <property type="entry name" value="HTH_11"/>
    <property type="match status" value="1"/>
</dbReference>
<dbReference type="GO" id="GO:0003700">
    <property type="term" value="F:DNA-binding transcription factor activity"/>
    <property type="evidence" value="ECO:0007669"/>
    <property type="project" value="InterPro"/>
</dbReference>
<dbReference type="PROSITE" id="PS51000">
    <property type="entry name" value="HTH_DEOR_2"/>
    <property type="match status" value="1"/>
</dbReference>
<dbReference type="AlphaFoldDB" id="A0A9W6P867"/>
<sequence>MRASRLLSLLLLLQNRGRLTAGQLAAELEVSERTIYRDVESLSASGIPVYAERGAGGGYRLLDGYRTRLTGLTSGEAESLFLSAVPHAAAELGLGAEMAAANLKVLAAMPESLRGRAERVRGRFHLDSPAWFREADHAPHLASIATAVWEEQVLRVRYRRWGKEAAERTIAPLGLVLKSGLWYLVALPFPAPDGGGPRTYRASRVDSVEATGTRFERPGDFDLIDYWTDWSRAFEKTVYTATARVRITPEGRDLVREVGPPALRPALDAAHECADGRLEAVLPIESVHHASVEFAQWGPLLEVLEPAELRTRMAESARATARLYEN</sequence>
<evidence type="ECO:0000259" key="3">
    <source>
        <dbReference type="PROSITE" id="PS51000"/>
    </source>
</evidence>
<proteinExistence type="predicted"/>
<keyword evidence="1" id="KW-0805">Transcription regulation</keyword>
<keyword evidence="5" id="KW-1185">Reference proteome</keyword>
<dbReference type="InterPro" id="IPR036388">
    <property type="entry name" value="WH-like_DNA-bd_sf"/>
</dbReference>
<dbReference type="Gene3D" id="1.10.10.10">
    <property type="entry name" value="Winged helix-like DNA-binding domain superfamily/Winged helix DNA-binding domain"/>
    <property type="match status" value="1"/>
</dbReference>
<dbReference type="InterPro" id="IPR001034">
    <property type="entry name" value="DeoR_HTH"/>
</dbReference>
<dbReference type="InterPro" id="IPR028349">
    <property type="entry name" value="PafC-like"/>
</dbReference>
<accession>A0A9W6P867</accession>
<evidence type="ECO:0000313" key="4">
    <source>
        <dbReference type="EMBL" id="GLU48793.1"/>
    </source>
</evidence>
<dbReference type="RefSeq" id="WP_285760270.1">
    <property type="nucleotide sequence ID" value="NZ_BSQG01000005.1"/>
</dbReference>
<dbReference type="SUPFAM" id="SSF46785">
    <property type="entry name" value="Winged helix' DNA-binding domain"/>
    <property type="match status" value="1"/>
</dbReference>
<gene>
    <name evidence="4" type="ORF">Nans01_31440</name>
</gene>
<dbReference type="InterPro" id="IPR051534">
    <property type="entry name" value="CBASS_pafABC_assoc_protein"/>
</dbReference>
<dbReference type="PANTHER" id="PTHR34580:SF1">
    <property type="entry name" value="PROTEIN PAFC"/>
    <property type="match status" value="1"/>
</dbReference>
<evidence type="ECO:0000313" key="5">
    <source>
        <dbReference type="Proteomes" id="UP001165092"/>
    </source>
</evidence>
<name>A0A9W6P867_9ACTN</name>
<dbReference type="PANTHER" id="PTHR34580">
    <property type="match status" value="1"/>
</dbReference>
<dbReference type="InterPro" id="IPR013196">
    <property type="entry name" value="HTH_11"/>
</dbReference>
<organism evidence="4 5">
    <name type="scientific">Nocardiopsis ansamitocini</name>
    <dbReference type="NCBI Taxonomy" id="1670832"/>
    <lineage>
        <taxon>Bacteria</taxon>
        <taxon>Bacillati</taxon>
        <taxon>Actinomycetota</taxon>
        <taxon>Actinomycetes</taxon>
        <taxon>Streptosporangiales</taxon>
        <taxon>Nocardiopsidaceae</taxon>
        <taxon>Nocardiopsis</taxon>
    </lineage>
</organism>
<dbReference type="InterPro" id="IPR057727">
    <property type="entry name" value="WCX_dom"/>
</dbReference>
<evidence type="ECO:0000256" key="2">
    <source>
        <dbReference type="ARBA" id="ARBA00023163"/>
    </source>
</evidence>
<reference evidence="4" key="1">
    <citation type="submission" date="2023-02" db="EMBL/GenBank/DDBJ databases">
        <title>Nocardiopsis ansamitocini NBRC 112285.</title>
        <authorList>
            <person name="Ichikawa N."/>
            <person name="Sato H."/>
            <person name="Tonouchi N."/>
        </authorList>
    </citation>
    <scope>NUCLEOTIDE SEQUENCE</scope>
    <source>
        <strain evidence="4">NBRC 112285</strain>
    </source>
</reference>
<dbReference type="EMBL" id="BSQG01000005">
    <property type="protein sequence ID" value="GLU48793.1"/>
    <property type="molecule type" value="Genomic_DNA"/>
</dbReference>
<dbReference type="Pfam" id="PF13280">
    <property type="entry name" value="WYL"/>
    <property type="match status" value="1"/>
</dbReference>
<dbReference type="InterPro" id="IPR036390">
    <property type="entry name" value="WH_DNA-bd_sf"/>
</dbReference>
<evidence type="ECO:0000256" key="1">
    <source>
        <dbReference type="ARBA" id="ARBA00023015"/>
    </source>
</evidence>